<proteinExistence type="predicted"/>
<dbReference type="Pfam" id="PF06698">
    <property type="entry name" value="DUF1192"/>
    <property type="match status" value="1"/>
</dbReference>
<comment type="caution">
    <text evidence="1">The sequence shown here is derived from an EMBL/GenBank/DDBJ whole genome shotgun (WGS) entry which is preliminary data.</text>
</comment>
<name>A0ABW9XHK6_9SPHN</name>
<dbReference type="RefSeq" id="WP_161720486.1">
    <property type="nucleotide sequence ID" value="NZ_JAAAPO010000007.1"/>
</dbReference>
<sequence>MDDDDRPLGSGGARKDAASLLSAESLDSYSLDELDARITTLQTEIERVTAHKAKSAAHRLAAEALFRPRSS</sequence>
<gene>
    <name evidence="1" type="ORF">GTZ99_15415</name>
</gene>
<organism evidence="1 2">
    <name type="scientific">Novosphingobium ovatum</name>
    <dbReference type="NCBI Taxonomy" id="1908523"/>
    <lineage>
        <taxon>Bacteria</taxon>
        <taxon>Pseudomonadati</taxon>
        <taxon>Pseudomonadota</taxon>
        <taxon>Alphaproteobacteria</taxon>
        <taxon>Sphingomonadales</taxon>
        <taxon>Sphingomonadaceae</taxon>
        <taxon>Novosphingobium</taxon>
    </lineage>
</organism>
<keyword evidence="2" id="KW-1185">Reference proteome</keyword>
<dbReference type="InterPro" id="IPR009579">
    <property type="entry name" value="DUF1192"/>
</dbReference>
<evidence type="ECO:0000313" key="1">
    <source>
        <dbReference type="EMBL" id="NBC37943.1"/>
    </source>
</evidence>
<accession>A0ABW9XHK6</accession>
<dbReference type="EMBL" id="JAAAPO010000007">
    <property type="protein sequence ID" value="NBC37943.1"/>
    <property type="molecule type" value="Genomic_DNA"/>
</dbReference>
<reference evidence="2" key="1">
    <citation type="submission" date="2020-01" db="EMBL/GenBank/DDBJ databases">
        <title>Sphingomonas sp. strain CSW-10.</title>
        <authorList>
            <person name="Chen W.-M."/>
        </authorList>
    </citation>
    <scope>NUCLEOTIDE SEQUENCE [LARGE SCALE GENOMIC DNA]</scope>
    <source>
        <strain evidence="2">FSY-8</strain>
    </source>
</reference>
<evidence type="ECO:0000313" key="2">
    <source>
        <dbReference type="Proteomes" id="UP000753724"/>
    </source>
</evidence>
<protein>
    <submittedName>
        <fullName evidence="1">DUF1192 family protein</fullName>
    </submittedName>
</protein>
<dbReference type="Proteomes" id="UP000753724">
    <property type="component" value="Unassembled WGS sequence"/>
</dbReference>